<dbReference type="CDD" id="cd01821">
    <property type="entry name" value="Rhamnogalacturan_acetylesterase_like"/>
    <property type="match status" value="1"/>
</dbReference>
<dbReference type="STRING" id="1122159.SAMN02745246_03642"/>
<feature type="domain" description="SGNH hydrolase-type esterase" evidence="4">
    <location>
        <begin position="183"/>
        <end position="332"/>
    </location>
</feature>
<dbReference type="InterPro" id="IPR008979">
    <property type="entry name" value="Galactose-bd-like_sf"/>
</dbReference>
<dbReference type="Gene3D" id="2.60.120.430">
    <property type="entry name" value="Galactose-binding lectin"/>
    <property type="match status" value="1"/>
</dbReference>
<evidence type="ECO:0000256" key="3">
    <source>
        <dbReference type="SAM" id="SignalP"/>
    </source>
</evidence>
<dbReference type="SUPFAM" id="SSF52266">
    <property type="entry name" value="SGNH hydrolase"/>
    <property type="match status" value="1"/>
</dbReference>
<keyword evidence="2" id="KW-0378">Hydrolase</keyword>
<feature type="chain" id="PRO_5020337665" evidence="3">
    <location>
        <begin position="25"/>
        <end position="426"/>
    </location>
</feature>
<gene>
    <name evidence="5" type="ORF">DSL99_3575</name>
</gene>
<comment type="similarity">
    <text evidence="1">Belongs to the 'GDSL' lipolytic enzyme family.</text>
</comment>
<dbReference type="InterPro" id="IPR013830">
    <property type="entry name" value="SGNH_hydro"/>
</dbReference>
<accession>A0A4Q0PGS3</accession>
<comment type="caution">
    <text evidence="5">The sequence shown here is derived from an EMBL/GenBank/DDBJ whole genome shotgun (WGS) entry which is preliminary data.</text>
</comment>
<dbReference type="PROSITE" id="PS51257">
    <property type="entry name" value="PROKAR_LIPOPROTEIN"/>
    <property type="match status" value="1"/>
</dbReference>
<dbReference type="RefSeq" id="WP_073100610.1">
    <property type="nucleotide sequence ID" value="NZ_JBALUR010000015.1"/>
</dbReference>
<dbReference type="PANTHER" id="PTHR43695:SF1">
    <property type="entry name" value="RHAMNOGALACTURONAN ACETYLESTERASE"/>
    <property type="match status" value="1"/>
</dbReference>
<dbReference type="InterPro" id="IPR037459">
    <property type="entry name" value="RhgT-like"/>
</dbReference>
<organism evidence="5 6">
    <name type="scientific">Leeuwenhoekiella marinoflava</name>
    <dbReference type="NCBI Taxonomy" id="988"/>
    <lineage>
        <taxon>Bacteria</taxon>
        <taxon>Pseudomonadati</taxon>
        <taxon>Bacteroidota</taxon>
        <taxon>Flavobacteriia</taxon>
        <taxon>Flavobacteriales</taxon>
        <taxon>Flavobacteriaceae</taxon>
        <taxon>Leeuwenhoekiella</taxon>
    </lineage>
</organism>
<dbReference type="Pfam" id="PF13472">
    <property type="entry name" value="Lipase_GDSL_2"/>
    <property type="match status" value="1"/>
</dbReference>
<evidence type="ECO:0000256" key="1">
    <source>
        <dbReference type="ARBA" id="ARBA00008668"/>
    </source>
</evidence>
<evidence type="ECO:0000313" key="6">
    <source>
        <dbReference type="Proteomes" id="UP000290608"/>
    </source>
</evidence>
<dbReference type="SUPFAM" id="SSF49785">
    <property type="entry name" value="Galactose-binding domain-like"/>
    <property type="match status" value="1"/>
</dbReference>
<dbReference type="Gene3D" id="3.40.50.1110">
    <property type="entry name" value="SGNH hydrolase"/>
    <property type="match status" value="1"/>
</dbReference>
<dbReference type="InterPro" id="IPR036514">
    <property type="entry name" value="SGNH_hydro_sf"/>
</dbReference>
<dbReference type="EMBL" id="QOVL01000023">
    <property type="protein sequence ID" value="RXG25419.1"/>
    <property type="molecule type" value="Genomic_DNA"/>
</dbReference>
<dbReference type="Proteomes" id="UP000290608">
    <property type="component" value="Unassembled WGS sequence"/>
</dbReference>
<protein>
    <submittedName>
        <fullName evidence="5">Lysophospholipase L1-like esterase</fullName>
    </submittedName>
</protein>
<evidence type="ECO:0000256" key="2">
    <source>
        <dbReference type="ARBA" id="ARBA00022801"/>
    </source>
</evidence>
<dbReference type="PANTHER" id="PTHR43695">
    <property type="entry name" value="PUTATIVE (AFU_ORTHOLOGUE AFUA_2G17250)-RELATED"/>
    <property type="match status" value="1"/>
</dbReference>
<sequence length="426" mass="47334">MRTVCWLVVLIASACFSQNTIDHAFDFGTHKTSANAIAFSSSLPYNDAVGYGFDFGTAYKTSFTEHGLVTVGPIYFSVKVPEGSYQVTVTLSGKNTETTIKAESKRLFIPQLKVDSNKSITTSFIVNVFNEKISQGYDVDLKDRERVKLDWDDKLTLEFLGNSTIESIRIENANDVKTLFLAGDSTVTDQDVEPWASWGQFITAYLDDSIAVSNQASSGASLASFRGSRIDKIISQLKEGDFVVIEFGHNDEKIKGEGNGAWGLYTETMTDFIKRIKKKKATPILITPTQRRAFEGKKLKPTHGDFPDAMRKVAANEAVILIDLTQITTAMYEAWGPQLSRRAFVQYAANMFPGQHQDLEDNTHFSNFGANEIALAVANAIRDSDSELKHYIATETPQYKPSQPHATDSYTIPFSSRFKIEKPDGN</sequence>
<evidence type="ECO:0000259" key="4">
    <source>
        <dbReference type="Pfam" id="PF13472"/>
    </source>
</evidence>
<keyword evidence="3" id="KW-0732">Signal</keyword>
<feature type="signal peptide" evidence="3">
    <location>
        <begin position="1"/>
        <end position="24"/>
    </location>
</feature>
<name>A0A4Q0PGS3_9FLAO</name>
<dbReference type="GO" id="GO:0016788">
    <property type="term" value="F:hydrolase activity, acting on ester bonds"/>
    <property type="evidence" value="ECO:0007669"/>
    <property type="project" value="UniProtKB-ARBA"/>
</dbReference>
<proteinExistence type="inferred from homology"/>
<dbReference type="AlphaFoldDB" id="A0A4Q0PGS3"/>
<reference evidence="5 6" key="1">
    <citation type="submission" date="2018-07" db="EMBL/GenBank/DDBJ databases">
        <title>Leeuwenhoekiella genomics.</title>
        <authorList>
            <person name="Tahon G."/>
            <person name="Willems A."/>
        </authorList>
    </citation>
    <scope>NUCLEOTIDE SEQUENCE [LARGE SCALE GENOMIC DNA]</scope>
    <source>
        <strain evidence="5 6">LMG 1345</strain>
    </source>
</reference>
<evidence type="ECO:0000313" key="5">
    <source>
        <dbReference type="EMBL" id="RXG25419.1"/>
    </source>
</evidence>